<feature type="transmembrane region" description="Helical" evidence="2">
    <location>
        <begin position="494"/>
        <end position="512"/>
    </location>
</feature>
<dbReference type="EMBL" id="JARXVH010000012">
    <property type="protein sequence ID" value="MDH6219376.1"/>
    <property type="molecule type" value="Genomic_DNA"/>
</dbReference>
<evidence type="ECO:0000256" key="2">
    <source>
        <dbReference type="SAM" id="Phobius"/>
    </source>
</evidence>
<gene>
    <name evidence="3" type="ORF">M2283_006710</name>
</gene>
<feature type="region of interest" description="Disordered" evidence="1">
    <location>
        <begin position="1"/>
        <end position="22"/>
    </location>
</feature>
<dbReference type="Gene3D" id="2.60.120.200">
    <property type="match status" value="1"/>
</dbReference>
<evidence type="ECO:0000313" key="4">
    <source>
        <dbReference type="Proteomes" id="UP001160499"/>
    </source>
</evidence>
<evidence type="ECO:0000313" key="3">
    <source>
        <dbReference type="EMBL" id="MDH6219376.1"/>
    </source>
</evidence>
<keyword evidence="2" id="KW-0472">Membrane</keyword>
<protein>
    <submittedName>
        <fullName evidence="3">ABC-type transport system involved in multi-copper enzyme maturation permease subunit</fullName>
    </submittedName>
</protein>
<accession>A0ABT6LSV5</accession>
<reference evidence="3 4" key="1">
    <citation type="submission" date="2023-04" db="EMBL/GenBank/DDBJ databases">
        <title>Forest soil microbial communities from Buena Vista Peninsula, Colon Province, Panama.</title>
        <authorList>
            <person name="Bouskill N."/>
        </authorList>
    </citation>
    <scope>NUCLEOTIDE SEQUENCE [LARGE SCALE GENOMIC DNA]</scope>
    <source>
        <strain evidence="3 4">GGS1</strain>
    </source>
</reference>
<dbReference type="PANTHER" id="PTHR37305:SF1">
    <property type="entry name" value="MEMBRANE PROTEIN"/>
    <property type="match status" value="1"/>
</dbReference>
<keyword evidence="4" id="KW-1185">Reference proteome</keyword>
<name>A0ABT6LSV5_9ACTN</name>
<keyword evidence="2" id="KW-0812">Transmembrane</keyword>
<comment type="caution">
    <text evidence="3">The sequence shown here is derived from an EMBL/GenBank/DDBJ whole genome shotgun (WGS) entry which is preliminary data.</text>
</comment>
<evidence type="ECO:0000256" key="1">
    <source>
        <dbReference type="SAM" id="MobiDB-lite"/>
    </source>
</evidence>
<organism evidence="3 4">
    <name type="scientific">Streptomyces pseudovenezuelae</name>
    <dbReference type="NCBI Taxonomy" id="67350"/>
    <lineage>
        <taxon>Bacteria</taxon>
        <taxon>Bacillati</taxon>
        <taxon>Actinomycetota</taxon>
        <taxon>Actinomycetes</taxon>
        <taxon>Kitasatosporales</taxon>
        <taxon>Streptomycetaceae</taxon>
        <taxon>Streptomyces</taxon>
        <taxon>Streptomyces aurantiacus group</taxon>
    </lineage>
</organism>
<dbReference type="Proteomes" id="UP001160499">
    <property type="component" value="Unassembled WGS sequence"/>
</dbReference>
<feature type="compositionally biased region" description="Low complexity" evidence="1">
    <location>
        <begin position="248"/>
        <end position="270"/>
    </location>
</feature>
<keyword evidence="2" id="KW-1133">Transmembrane helix</keyword>
<dbReference type="RefSeq" id="WP_280880188.1">
    <property type="nucleotide sequence ID" value="NZ_JARXVH010000012.1"/>
</dbReference>
<feature type="transmembrane region" description="Helical" evidence="2">
    <location>
        <begin position="429"/>
        <end position="448"/>
    </location>
</feature>
<feature type="transmembrane region" description="Helical" evidence="2">
    <location>
        <begin position="397"/>
        <end position="422"/>
    </location>
</feature>
<proteinExistence type="predicted"/>
<feature type="transmembrane region" description="Helical" evidence="2">
    <location>
        <begin position="43"/>
        <end position="63"/>
    </location>
</feature>
<feature type="region of interest" description="Disordered" evidence="1">
    <location>
        <begin position="248"/>
        <end position="283"/>
    </location>
</feature>
<feature type="transmembrane region" description="Helical" evidence="2">
    <location>
        <begin position="304"/>
        <end position="324"/>
    </location>
</feature>
<feature type="transmembrane region" description="Helical" evidence="2">
    <location>
        <begin position="353"/>
        <end position="377"/>
    </location>
</feature>
<feature type="compositionally biased region" description="Low complexity" evidence="1">
    <location>
        <begin position="1"/>
        <end position="15"/>
    </location>
</feature>
<dbReference type="PANTHER" id="PTHR37305">
    <property type="entry name" value="INTEGRAL MEMBRANE PROTEIN-RELATED"/>
    <property type="match status" value="1"/>
</dbReference>
<sequence length="517" mass="53999">MTTSTNTEPETTPTPYRSHLHPTHAGFPRLLHAEWTKFRTVRAWLLVLVAAAVATVLITQLSASGSVTSGGPDAIHGPDGTTVTDSFRFTHRPLTGDGSVTARVTGLKTADDRSVEPWAKAGLIVKSSLRQGSSYAAVLATPGHGVRMQWNFTHDTAGSDSAVTTAPRWLRLTRTGDRLTGYESADGANWSKIEDVSLSGLPKTVQVGLVLATPGHQDVHRSFGGSSQSSGGGRATATYDHLTLRGTSTTTPWTSTDVGAPTPNAPAPHNARPDSTTTVTDGTYTLTGQGDIAPDQGGPDIVQMSFQGVFVGILFMIALGALFVTGEYKRGLIRTTFTATPARLKVLAAKTTVIGAVTFVAGLAAVAVGYTLAQSTLRGNGFGPPAFPDYPLLENPALRAVLGSAALLSLVAVLALAVGVVLRNSAGAIATVVMLVILPQILSFAFPLPAARWLLRVTPAAAFAVQQGVKKYDFTSHNCLPEGGCYPLSPGNGLTVLAAYTAAALLLAAWTVRRRDA</sequence>